<dbReference type="PROSITE" id="PS50042">
    <property type="entry name" value="CNMP_BINDING_3"/>
    <property type="match status" value="1"/>
</dbReference>
<dbReference type="CDD" id="cd00038">
    <property type="entry name" value="CAP_ED"/>
    <property type="match status" value="1"/>
</dbReference>
<dbReference type="GO" id="GO:0003677">
    <property type="term" value="F:DNA binding"/>
    <property type="evidence" value="ECO:0007669"/>
    <property type="project" value="UniProtKB-KW"/>
</dbReference>
<dbReference type="InterPro" id="IPR036390">
    <property type="entry name" value="WH_DNA-bd_sf"/>
</dbReference>
<dbReference type="EMBL" id="CP009706">
    <property type="protein sequence ID" value="AIU72804.1"/>
    <property type="molecule type" value="Genomic_DNA"/>
</dbReference>
<dbReference type="Gene3D" id="2.60.120.10">
    <property type="entry name" value="Jelly Rolls"/>
    <property type="match status" value="1"/>
</dbReference>
<evidence type="ECO:0000256" key="3">
    <source>
        <dbReference type="ARBA" id="ARBA00023163"/>
    </source>
</evidence>
<dbReference type="InterPro" id="IPR000595">
    <property type="entry name" value="cNMP-bd_dom"/>
</dbReference>
<dbReference type="InterPro" id="IPR018490">
    <property type="entry name" value="cNMP-bd_dom_sf"/>
</dbReference>
<evidence type="ECO:0000313" key="5">
    <source>
        <dbReference type="EMBL" id="AIU72804.1"/>
    </source>
</evidence>
<dbReference type="Proteomes" id="UP000029986">
    <property type="component" value="Chromosome"/>
</dbReference>
<dbReference type="InterPro" id="IPR014710">
    <property type="entry name" value="RmlC-like_jellyroll"/>
</dbReference>
<dbReference type="InterPro" id="IPR050397">
    <property type="entry name" value="Env_Response_Regulators"/>
</dbReference>
<gene>
    <name evidence="5" type="ORF">AT03_10720</name>
</gene>
<dbReference type="AlphaFoldDB" id="A0A097R250"/>
<reference evidence="5 6" key="1">
    <citation type="journal article" date="2014" name="Gut Pathog.">
        <title>Gene clusters of Hafnia alvei strain FB1 important in survival and pathogenesis: a draft genome perspective.</title>
        <authorList>
            <person name="Tan J.Y."/>
            <person name="Yin W.F."/>
            <person name="Chan K.G."/>
        </authorList>
    </citation>
    <scope>NUCLEOTIDE SEQUENCE [LARGE SCALE GENOMIC DNA]</scope>
    <source>
        <strain evidence="5 6">FB1</strain>
    </source>
</reference>
<accession>A0A097R250</accession>
<evidence type="ECO:0000256" key="1">
    <source>
        <dbReference type="ARBA" id="ARBA00023015"/>
    </source>
</evidence>
<evidence type="ECO:0000259" key="4">
    <source>
        <dbReference type="PROSITE" id="PS50042"/>
    </source>
</evidence>
<keyword evidence="3" id="KW-0804">Transcription</keyword>
<keyword evidence="1" id="KW-0805">Transcription regulation</keyword>
<keyword evidence="2" id="KW-0238">DNA-binding</keyword>
<dbReference type="OrthoDB" id="892842at2"/>
<dbReference type="Pfam" id="PF13545">
    <property type="entry name" value="HTH_Crp_2"/>
    <property type="match status" value="1"/>
</dbReference>
<dbReference type="PANTHER" id="PTHR24567">
    <property type="entry name" value="CRP FAMILY TRANSCRIPTIONAL REGULATORY PROTEIN"/>
    <property type="match status" value="1"/>
</dbReference>
<dbReference type="SUPFAM" id="SSF46785">
    <property type="entry name" value="Winged helix' DNA-binding domain"/>
    <property type="match status" value="1"/>
</dbReference>
<feature type="domain" description="Cyclic nucleotide-binding" evidence="4">
    <location>
        <begin position="22"/>
        <end position="142"/>
    </location>
</feature>
<dbReference type="GO" id="GO:0003700">
    <property type="term" value="F:DNA-binding transcription factor activity"/>
    <property type="evidence" value="ECO:0007669"/>
    <property type="project" value="TreeGrafter"/>
</dbReference>
<dbReference type="KEGG" id="hav:AT03_10720"/>
<evidence type="ECO:0000256" key="2">
    <source>
        <dbReference type="ARBA" id="ARBA00023125"/>
    </source>
</evidence>
<keyword evidence="6" id="KW-1185">Reference proteome</keyword>
<dbReference type="HOGENOM" id="CLU_075053_14_0_6"/>
<proteinExistence type="predicted"/>
<dbReference type="RefSeq" id="WP_025801293.1">
    <property type="nucleotide sequence ID" value="NZ_CP009706.1"/>
</dbReference>
<dbReference type="GO" id="GO:0005829">
    <property type="term" value="C:cytosol"/>
    <property type="evidence" value="ECO:0007669"/>
    <property type="project" value="TreeGrafter"/>
</dbReference>
<dbReference type="InterPro" id="IPR012318">
    <property type="entry name" value="HTH_CRP"/>
</dbReference>
<protein>
    <submittedName>
        <fullName evidence="5">CarD family transcriptional regulator</fullName>
    </submittedName>
</protein>
<dbReference type="SMART" id="SM00100">
    <property type="entry name" value="cNMP"/>
    <property type="match status" value="1"/>
</dbReference>
<dbReference type="PANTHER" id="PTHR24567:SF26">
    <property type="entry name" value="REGULATORY PROTEIN YEIL"/>
    <property type="match status" value="1"/>
</dbReference>
<sequence length="233" mass="27262">MKNGNKNSQWLSVIELVTSDQTLYSLLKYCPLEILRCWQLNQFSAGELVCRQGDICEEFHLIVQGEVDVFTTADDGRKYSQARYNKGDMLGELEIFEQRPYICSVEALGNVTLLTLTREEFCSWLALDNYFNQKILQLFSRQYYQLSKKAGEDTLYSLHQRICLDLLQRFQHQGSDSNKWMLFNKQQLSEQFAVAPRSINRILFELREKNIIAINGEQLQVIDPQRLLKQSEQ</sequence>
<evidence type="ECO:0000313" key="6">
    <source>
        <dbReference type="Proteomes" id="UP000029986"/>
    </source>
</evidence>
<dbReference type="PATRIC" id="fig|1453496.5.peg.2154"/>
<dbReference type="Pfam" id="PF00027">
    <property type="entry name" value="cNMP_binding"/>
    <property type="match status" value="1"/>
</dbReference>
<dbReference type="eggNOG" id="COG0664">
    <property type="taxonomic scope" value="Bacteria"/>
</dbReference>
<name>A0A097R250_HAFAL</name>
<dbReference type="SUPFAM" id="SSF51206">
    <property type="entry name" value="cAMP-binding domain-like"/>
    <property type="match status" value="1"/>
</dbReference>
<organism evidence="5 6">
    <name type="scientific">Hafnia alvei FB1</name>
    <dbReference type="NCBI Taxonomy" id="1453496"/>
    <lineage>
        <taxon>Bacteria</taxon>
        <taxon>Pseudomonadati</taxon>
        <taxon>Pseudomonadota</taxon>
        <taxon>Gammaproteobacteria</taxon>
        <taxon>Enterobacterales</taxon>
        <taxon>Hafniaceae</taxon>
        <taxon>Hafnia</taxon>
    </lineage>
</organism>